<feature type="compositionally biased region" description="Low complexity" evidence="5">
    <location>
        <begin position="1034"/>
        <end position="1057"/>
    </location>
</feature>
<gene>
    <name evidence="7" type="ORF">SEPCBS57363_005462</name>
</gene>
<dbReference type="SUPFAM" id="SSF51197">
    <property type="entry name" value="Clavaminate synthase-like"/>
    <property type="match status" value="1"/>
</dbReference>
<comment type="subcellular location">
    <subcellularLocation>
        <location evidence="1">Nucleus</location>
    </subcellularLocation>
</comment>
<evidence type="ECO:0000256" key="4">
    <source>
        <dbReference type="ARBA" id="ARBA00023242"/>
    </source>
</evidence>
<evidence type="ECO:0000313" key="7">
    <source>
        <dbReference type="EMBL" id="CAK7273057.1"/>
    </source>
</evidence>
<dbReference type="Pfam" id="PF10497">
    <property type="entry name" value="zf-4CXXC_R1"/>
    <property type="match status" value="1"/>
</dbReference>
<feature type="domain" description="JmjC" evidence="6">
    <location>
        <begin position="177"/>
        <end position="347"/>
    </location>
</feature>
<feature type="region of interest" description="Disordered" evidence="5">
    <location>
        <begin position="1124"/>
        <end position="1186"/>
    </location>
</feature>
<name>A0ABP0E0P6_9PEZI</name>
<feature type="compositionally biased region" description="Polar residues" evidence="5">
    <location>
        <begin position="1090"/>
        <end position="1104"/>
    </location>
</feature>
<dbReference type="PROSITE" id="PS51184">
    <property type="entry name" value="JMJC"/>
    <property type="match status" value="1"/>
</dbReference>
<dbReference type="Pfam" id="PF02373">
    <property type="entry name" value="JmjC"/>
    <property type="match status" value="1"/>
</dbReference>
<comment type="caution">
    <text evidence="7">The sequence shown here is derived from an EMBL/GenBank/DDBJ whole genome shotgun (WGS) entry which is preliminary data.</text>
</comment>
<dbReference type="InterPro" id="IPR003347">
    <property type="entry name" value="JmjC_dom"/>
</dbReference>
<evidence type="ECO:0000256" key="5">
    <source>
        <dbReference type="SAM" id="MobiDB-lite"/>
    </source>
</evidence>
<keyword evidence="2" id="KW-0805">Transcription regulation</keyword>
<feature type="compositionally biased region" description="Polar residues" evidence="5">
    <location>
        <begin position="1283"/>
        <end position="1301"/>
    </location>
</feature>
<dbReference type="EMBL" id="CAWUOM010000122">
    <property type="protein sequence ID" value="CAK7273057.1"/>
    <property type="molecule type" value="Genomic_DNA"/>
</dbReference>
<keyword evidence="3" id="KW-0804">Transcription</keyword>
<evidence type="ECO:0000256" key="2">
    <source>
        <dbReference type="ARBA" id="ARBA00023015"/>
    </source>
</evidence>
<feature type="region of interest" description="Disordered" evidence="5">
    <location>
        <begin position="770"/>
        <end position="816"/>
    </location>
</feature>
<feature type="compositionally biased region" description="Low complexity" evidence="5">
    <location>
        <begin position="1367"/>
        <end position="1377"/>
    </location>
</feature>
<keyword evidence="4" id="KW-0539">Nucleus</keyword>
<evidence type="ECO:0000256" key="3">
    <source>
        <dbReference type="ARBA" id="ARBA00023163"/>
    </source>
</evidence>
<accession>A0ABP0E0P6</accession>
<feature type="region of interest" description="Disordered" evidence="5">
    <location>
        <begin position="1034"/>
        <end position="1111"/>
    </location>
</feature>
<proteinExistence type="predicted"/>
<dbReference type="Proteomes" id="UP001642501">
    <property type="component" value="Unassembled WGS sequence"/>
</dbReference>
<feature type="compositionally biased region" description="Low complexity" evidence="5">
    <location>
        <begin position="1302"/>
        <end position="1315"/>
    </location>
</feature>
<feature type="compositionally biased region" description="Polar residues" evidence="5">
    <location>
        <begin position="1338"/>
        <end position="1347"/>
    </location>
</feature>
<evidence type="ECO:0000259" key="6">
    <source>
        <dbReference type="PROSITE" id="PS51184"/>
    </source>
</evidence>
<organism evidence="7 8">
    <name type="scientific">Sporothrix epigloea</name>
    <dbReference type="NCBI Taxonomy" id="1892477"/>
    <lineage>
        <taxon>Eukaryota</taxon>
        <taxon>Fungi</taxon>
        <taxon>Dikarya</taxon>
        <taxon>Ascomycota</taxon>
        <taxon>Pezizomycotina</taxon>
        <taxon>Sordariomycetes</taxon>
        <taxon>Sordariomycetidae</taxon>
        <taxon>Ophiostomatales</taxon>
        <taxon>Ophiostomataceae</taxon>
        <taxon>Sporothrix</taxon>
    </lineage>
</organism>
<evidence type="ECO:0000256" key="1">
    <source>
        <dbReference type="ARBA" id="ARBA00004123"/>
    </source>
</evidence>
<sequence length="1415" mass="157236">MHPQAKFVPISPDLDLHALVQDTPNFEWASHISASEIFVLGQQQFEKLVSIHVIDGGKPLVIKDWNEQLPSELFSAKWLEETYNRKREQVWDINDQKEICMTMGHYLRSLKQLTDQWTPQNFRDERRQRLYLKDIDCPSEWQESLSSVLPRLIFYLNEDIEGGQSRINNNGNRHNFNDDEDQDMFVDDWPTARAGDLMSSLPPKMRAENLMCYIGHEGTYTPAHREMCASLGQNIMIEASGTENGDKPGSSIWFMTETKDREVVSEYFLSMLGHDVEVESHFAQINAWKKAAFPVYIVEQKVGDLILVPPLAPHQVWNRGTRTIKVAWNRTVVETLEMALHEALPKARLVCRDEQYKNKAIIYYTLQKYYQELEYAQTCRNFVSPSTRRAFWRKSFRTAQVVDDFIRLFRLYTEIIADEILDPPEKVIEFLPFDSNITCSYCRSNIFNRFLTCKHCVRALSDGDGDTYDVCMECYAMGRSCTCLSGLIWCEQWPWEELVKNYDKWRAIIVSNDSFADAYSSPPPPEVARLRVGKKPVAQICQEQLQRRPFCDMTKSVVEKWLSKPEDPEVDDNGSVVKNRYKNATAKESDTYRCHVCCRKDYCYRLAFCTAPGCSEAYCYGVLYRGFDLMPQTVMQQDYWKCPRCMEICNCGACRRMGITKPYIPKGTFLGHDTSSVADDRSVELLINFRLHNLRWLQNGGEEGRNIGSKRLRRLRKEADAAKAWNGYGVLDDRFGSVRGGSQKDNYLGDGPADRSPTTTADAHIANSSVGTSAAGQRHYQARGHEVSGVPSRLHDKPVTSHSEMSDDYPDPLAGTPITERTFGRAYYINDDDSLDKILFESYHEPALDSMVYSPGFTETLSKDLESQTHKHMYKPLQEKSLLHDNAMPKHKIHEAAPDSNFNLDPALLCAQNQLGGANTAGKALVLDSKADHATGAFVGGLAATASGAFKALTARATAAATAESRRNVTDNGDKSSASKIPAKVLELRHVRPEISHVVDLVSDDEADDDSPARRRTVLMNVLSSDERALSAVKASTAKSTTSATTAAAHMTPTGTTVRAVVRDAGEDENAMQIDKQLMGPLRKRGRATRSVNDSSTSKAHASTPSAKRLRPLAAAADLLDKSSEDRGLVSKPHSIEQPARRTSFAGNRGSKKENDYDNGKGNTDTPVPQKRKAAHPPRSSVDRTSLAVTADTKETLSSKLGQLSLPSTKFMSLAERKALKVGRFTLGGGKKSTAAGEGYGESDAILPSATTAAPRLPLTTNASFGPAEHLTPLATKSALADVSTTSHPSSLSKESSNGNASRSELLRGTSSSRGRGTREQGRSHPVSSVDIPRDQASRQIQEQLANLDSEEEGDRSGNAASQPWTSSVVDSSASNSGLPGRRKAYYGRRGRGVFGRDRGRVQPAGQARQNAEAV</sequence>
<dbReference type="Gene3D" id="2.60.120.650">
    <property type="entry name" value="Cupin"/>
    <property type="match status" value="1"/>
</dbReference>
<keyword evidence="8" id="KW-1185">Reference proteome</keyword>
<dbReference type="SMART" id="SM00558">
    <property type="entry name" value="JmjC"/>
    <property type="match status" value="1"/>
</dbReference>
<feature type="region of interest" description="Disordered" evidence="5">
    <location>
        <begin position="1279"/>
        <end position="1415"/>
    </location>
</feature>
<reference evidence="7 8" key="1">
    <citation type="submission" date="2024-01" db="EMBL/GenBank/DDBJ databases">
        <authorList>
            <person name="Allen C."/>
            <person name="Tagirdzhanova G."/>
        </authorList>
    </citation>
    <scope>NUCLEOTIDE SEQUENCE [LARGE SCALE GENOMIC DNA]</scope>
    <source>
        <strain evidence="7 8">CBS 573.63</strain>
    </source>
</reference>
<protein>
    <recommendedName>
        <fullName evidence="6">JmjC domain-containing protein</fullName>
    </recommendedName>
</protein>
<feature type="compositionally biased region" description="Basic residues" evidence="5">
    <location>
        <begin position="1381"/>
        <end position="1392"/>
    </location>
</feature>
<dbReference type="InterPro" id="IPR018866">
    <property type="entry name" value="Znf-4CXXC_R1"/>
</dbReference>
<evidence type="ECO:0000313" key="8">
    <source>
        <dbReference type="Proteomes" id="UP001642501"/>
    </source>
</evidence>